<dbReference type="EMBL" id="AGAZ01000052">
    <property type="protein sequence ID" value="EGZ46099.1"/>
    <property type="molecule type" value="Genomic_DNA"/>
</dbReference>
<dbReference type="Proteomes" id="UP000005336">
    <property type="component" value="Unassembled WGS sequence"/>
</dbReference>
<comment type="caution">
    <text evidence="1">The sequence shown here is derived from an EMBL/GenBank/DDBJ whole genome shotgun (WGS) entry which is preliminary data.</text>
</comment>
<proteinExistence type="predicted"/>
<organism evidence="1 2">
    <name type="scientific">Neisseria wadsworthii 9715</name>
    <dbReference type="NCBI Taxonomy" id="1030841"/>
    <lineage>
        <taxon>Bacteria</taxon>
        <taxon>Pseudomonadati</taxon>
        <taxon>Pseudomonadota</taxon>
        <taxon>Betaproteobacteria</taxon>
        <taxon>Neisseriales</taxon>
        <taxon>Neisseriaceae</taxon>
        <taxon>Neisseria</taxon>
    </lineage>
</organism>
<reference evidence="1 2" key="1">
    <citation type="submission" date="2011-06" db="EMBL/GenBank/DDBJ databases">
        <authorList>
            <person name="Muzny D."/>
            <person name="Qin X."/>
            <person name="Deng J."/>
            <person name="Jiang H."/>
            <person name="Liu Y."/>
            <person name="Qu J."/>
            <person name="Song X.-Z."/>
            <person name="Zhang L."/>
            <person name="Thornton R."/>
            <person name="Coyle M."/>
            <person name="Francisco L."/>
            <person name="Jackson L."/>
            <person name="Javaid M."/>
            <person name="Korchina V."/>
            <person name="Kovar C."/>
            <person name="Mata R."/>
            <person name="Mathew T."/>
            <person name="Ngo R."/>
            <person name="Nguyen L."/>
            <person name="Nguyen N."/>
            <person name="Okwuonu G."/>
            <person name="Ongeri F."/>
            <person name="Pham C."/>
            <person name="Simmons D."/>
            <person name="Wilczek-Boney K."/>
            <person name="Hale W."/>
            <person name="Jakkamsetti A."/>
            <person name="Pham P."/>
            <person name="Ruth R."/>
            <person name="San Lucas F."/>
            <person name="Warren J."/>
            <person name="Zhang J."/>
            <person name="Zhao Z."/>
            <person name="Zhou C."/>
            <person name="Zhu D."/>
            <person name="Lee S."/>
            <person name="Bess C."/>
            <person name="Blankenburg K."/>
            <person name="Forbes L."/>
            <person name="Fu Q."/>
            <person name="Gubbala S."/>
            <person name="Hirani K."/>
            <person name="Jayaseelan J.C."/>
            <person name="Lara F."/>
            <person name="Munidasa M."/>
            <person name="Palculict T."/>
            <person name="Patil S."/>
            <person name="Pu L.-L."/>
            <person name="Saada N."/>
            <person name="Tang L."/>
            <person name="Weissenberger G."/>
            <person name="Zhu Y."/>
            <person name="Hemphill L."/>
            <person name="Shang Y."/>
            <person name="Youmans B."/>
            <person name="Ayvaz T."/>
            <person name="Ross M."/>
            <person name="Santibanez J."/>
            <person name="Aqrawi P."/>
            <person name="Gross S."/>
            <person name="Joshi V."/>
            <person name="Fowler G."/>
            <person name="Nazareth L."/>
            <person name="Reid J."/>
            <person name="Worley K."/>
            <person name="Petrosino J."/>
            <person name="Highlander S."/>
            <person name="Gibbs R."/>
        </authorList>
    </citation>
    <scope>NUCLEOTIDE SEQUENCE [LARGE SCALE GENOMIC DNA]</scope>
    <source>
        <strain evidence="1 2">9715</strain>
    </source>
</reference>
<dbReference type="HOGENOM" id="CLU_3009652_0_0_4"/>
<protein>
    <submittedName>
        <fullName evidence="1">Uncharacterized protein</fullName>
    </submittedName>
</protein>
<accession>G4CQV3</accession>
<sequence length="56" mass="6342">MGIIAQRESVCQAAAIGLGRLKSFRRPCLMKYRIKLSVGELLKLIKIKLRVSEKNI</sequence>
<dbReference type="AlphaFoldDB" id="G4CQV3"/>
<name>G4CQV3_9NEIS</name>
<gene>
    <name evidence="1" type="ORF">HMPREF9370_1463</name>
</gene>
<evidence type="ECO:0000313" key="2">
    <source>
        <dbReference type="Proteomes" id="UP000005336"/>
    </source>
</evidence>
<evidence type="ECO:0000313" key="1">
    <source>
        <dbReference type="EMBL" id="EGZ46099.1"/>
    </source>
</evidence>
<keyword evidence="2" id="KW-1185">Reference proteome</keyword>